<evidence type="ECO:0000256" key="2">
    <source>
        <dbReference type="ARBA" id="ARBA00023054"/>
    </source>
</evidence>
<organism evidence="5 6">
    <name type="scientific">Uncinula necator</name>
    <name type="common">Grape powdery mildew</name>
    <dbReference type="NCBI Taxonomy" id="52586"/>
    <lineage>
        <taxon>Eukaryota</taxon>
        <taxon>Fungi</taxon>
        <taxon>Dikarya</taxon>
        <taxon>Ascomycota</taxon>
        <taxon>Pezizomycotina</taxon>
        <taxon>Leotiomycetes</taxon>
        <taxon>Erysiphales</taxon>
        <taxon>Erysiphaceae</taxon>
        <taxon>Erysiphe</taxon>
    </lineage>
</organism>
<reference evidence="5 6" key="1">
    <citation type="journal article" date="2014" name="BMC Genomics">
        <title>Adaptive genomic structural variation in the grape powdery mildew pathogen, Erysiphe necator.</title>
        <authorList>
            <person name="Jones L."/>
            <person name="Riaz S."/>
            <person name="Morales-Cruz A."/>
            <person name="Amrine K.C."/>
            <person name="McGuire B."/>
            <person name="Gubler W.D."/>
            <person name="Walker M.A."/>
            <person name="Cantu D."/>
        </authorList>
    </citation>
    <scope>NUCLEOTIDE SEQUENCE [LARGE SCALE GENOMIC DNA]</scope>
    <source>
        <strain evidence="6">c</strain>
    </source>
</reference>
<proteinExistence type="inferred from homology"/>
<feature type="compositionally biased region" description="Basic and acidic residues" evidence="4">
    <location>
        <begin position="721"/>
        <end position="730"/>
    </location>
</feature>
<dbReference type="STRING" id="52586.A0A0B1PAD1"/>
<protein>
    <submittedName>
        <fullName evidence="5">Putative nima interactive protein</fullName>
    </submittedName>
</protein>
<comment type="caution">
    <text evidence="5">The sequence shown here is derived from an EMBL/GenBank/DDBJ whole genome shotgun (WGS) entry which is preliminary data.</text>
</comment>
<keyword evidence="2 3" id="KW-0175">Coiled coil</keyword>
<dbReference type="Proteomes" id="UP000030854">
    <property type="component" value="Unassembled WGS sequence"/>
</dbReference>
<feature type="compositionally biased region" description="Polar residues" evidence="4">
    <location>
        <begin position="567"/>
        <end position="581"/>
    </location>
</feature>
<evidence type="ECO:0000313" key="6">
    <source>
        <dbReference type="Proteomes" id="UP000030854"/>
    </source>
</evidence>
<dbReference type="EMBL" id="JNVN01000969">
    <property type="protein sequence ID" value="KHJ34275.1"/>
    <property type="molecule type" value="Genomic_DNA"/>
</dbReference>
<feature type="region of interest" description="Disordered" evidence="4">
    <location>
        <begin position="567"/>
        <end position="598"/>
    </location>
</feature>
<dbReference type="InterPro" id="IPR021622">
    <property type="entry name" value="Afadin/alpha-actinin-bd"/>
</dbReference>
<feature type="region of interest" description="Disordered" evidence="4">
    <location>
        <begin position="511"/>
        <end position="548"/>
    </location>
</feature>
<feature type="coiled-coil region" evidence="3">
    <location>
        <begin position="72"/>
        <end position="106"/>
    </location>
</feature>
<dbReference type="Pfam" id="PF11559">
    <property type="entry name" value="ADIP"/>
    <property type="match status" value="1"/>
</dbReference>
<feature type="compositionally biased region" description="Basic and acidic residues" evidence="4">
    <location>
        <begin position="694"/>
        <end position="704"/>
    </location>
</feature>
<evidence type="ECO:0000313" key="5">
    <source>
        <dbReference type="EMBL" id="KHJ34275.1"/>
    </source>
</evidence>
<evidence type="ECO:0000256" key="4">
    <source>
        <dbReference type="SAM" id="MobiDB-lite"/>
    </source>
</evidence>
<accession>A0A0B1PAD1</accession>
<evidence type="ECO:0000256" key="3">
    <source>
        <dbReference type="SAM" id="Coils"/>
    </source>
</evidence>
<dbReference type="AlphaFoldDB" id="A0A0B1PAD1"/>
<dbReference type="OMA" id="VKMETRW"/>
<keyword evidence="6" id="KW-1185">Reference proteome</keyword>
<sequence length="757" mass="85847">MNGMDSANLNTASQYLNNQLLSRGFLRHGQNINFAQRGNEHCSQIQIIRLVHDLILHHDRDATQRESMVDTVRALRADSAKLSVEVERYKDRENDVRRKMAAIEAEKTTFESRLGISEANERRLKLEVEKLKATVGQVRTMCAIDCRKRDKIMDGLKKTISDSGHIRGGKRTKVREIVVVGGIGREQKKASSINVDTEGYDLRSETNEFLTELAKSLSEDNENLSHLLWQTLDTLKNLSGWSSENQTNTPIIGTELEKLSMELKGVIEHVKILLTNPNYVPLEEVEIREEEILRLREGWEHMEQRWKDTVSLIDSWRKRMMCSGETVNIEELKMGLQLDALMPPKDESLDFNLSVVREESEEEYDHSDLSNTNDKTCALGSNSQIESDMDKSDFSSSSFDDVCDEFSHVKEDRDLVHNRFGDHEARCDTSSMSPYSVPKLSPLHEITTNTHTSTKYSPTKPRRNFSPSFEDDTIDLLQLDFSPIKAKDDSRELEYWPLKIINSVDGLNETCNSNDSDQNEILDKNSTNRSETSTLSQSSVFNDKNSTSVSISTPQTHLKCVLSPPKYTSNTGSHNTPTKSVSIPRLKLGPDCRLPRPRDMALRQSPLAMTRINGKLAASAREADAARVRAKLKAVRYKNSAVTAGNNSKLQERECRSSSTVEAAMNSTISPEIVDTSKNFNTEESCRTNNNGRQDSEIIDKENSDSSPHSDQGRIRKRKAKETCHKDVSKNRRRRRKSTLTSWELEKLIVGDTDPRY</sequence>
<feature type="compositionally biased region" description="Basic and acidic residues" evidence="4">
    <location>
        <begin position="588"/>
        <end position="598"/>
    </location>
</feature>
<feature type="region of interest" description="Disordered" evidence="4">
    <location>
        <begin position="673"/>
        <end position="739"/>
    </location>
</feature>
<gene>
    <name evidence="5" type="ORF">EV44_g2175</name>
</gene>
<feature type="compositionally biased region" description="Polar residues" evidence="4">
    <location>
        <begin position="673"/>
        <end position="693"/>
    </location>
</feature>
<comment type="similarity">
    <text evidence="1">Belongs to the ADIP family.</text>
</comment>
<dbReference type="HOGENOM" id="CLU_010128_0_1_1"/>
<feature type="compositionally biased region" description="Polar residues" evidence="4">
    <location>
        <begin position="524"/>
        <end position="548"/>
    </location>
</feature>
<name>A0A0B1PAD1_UNCNE</name>
<feature type="region of interest" description="Disordered" evidence="4">
    <location>
        <begin position="450"/>
        <end position="469"/>
    </location>
</feature>
<evidence type="ECO:0000256" key="1">
    <source>
        <dbReference type="ARBA" id="ARBA00009291"/>
    </source>
</evidence>